<feature type="compositionally biased region" description="Low complexity" evidence="1">
    <location>
        <begin position="493"/>
        <end position="504"/>
    </location>
</feature>
<dbReference type="Proteomes" id="UP000242146">
    <property type="component" value="Unassembled WGS sequence"/>
</dbReference>
<evidence type="ECO:0000313" key="2">
    <source>
        <dbReference type="EMBL" id="ORX49090.1"/>
    </source>
</evidence>
<accession>A0A1X2GA89</accession>
<evidence type="ECO:0000313" key="3">
    <source>
        <dbReference type="Proteomes" id="UP000242146"/>
    </source>
</evidence>
<keyword evidence="3" id="KW-1185">Reference proteome</keyword>
<feature type="compositionally biased region" description="Low complexity" evidence="1">
    <location>
        <begin position="73"/>
        <end position="94"/>
    </location>
</feature>
<feature type="compositionally biased region" description="Polar residues" evidence="1">
    <location>
        <begin position="54"/>
        <end position="71"/>
    </location>
</feature>
<gene>
    <name evidence="2" type="ORF">DM01DRAFT_1338276</name>
</gene>
<feature type="region of interest" description="Disordered" evidence="1">
    <location>
        <begin position="1"/>
        <end position="149"/>
    </location>
</feature>
<name>A0A1X2GA89_9FUNG</name>
<feature type="compositionally biased region" description="Acidic residues" evidence="1">
    <location>
        <begin position="371"/>
        <end position="390"/>
    </location>
</feature>
<feature type="compositionally biased region" description="Polar residues" evidence="1">
    <location>
        <begin position="603"/>
        <end position="612"/>
    </location>
</feature>
<feature type="compositionally biased region" description="Pro residues" evidence="1">
    <location>
        <begin position="531"/>
        <end position="542"/>
    </location>
</feature>
<feature type="compositionally biased region" description="Acidic residues" evidence="1">
    <location>
        <begin position="401"/>
        <end position="417"/>
    </location>
</feature>
<feature type="compositionally biased region" description="Polar residues" evidence="1">
    <location>
        <begin position="548"/>
        <end position="578"/>
    </location>
</feature>
<feature type="compositionally biased region" description="Basic residues" evidence="1">
    <location>
        <begin position="136"/>
        <end position="145"/>
    </location>
</feature>
<organism evidence="2 3">
    <name type="scientific">Hesseltinella vesiculosa</name>
    <dbReference type="NCBI Taxonomy" id="101127"/>
    <lineage>
        <taxon>Eukaryota</taxon>
        <taxon>Fungi</taxon>
        <taxon>Fungi incertae sedis</taxon>
        <taxon>Mucoromycota</taxon>
        <taxon>Mucoromycotina</taxon>
        <taxon>Mucoromycetes</taxon>
        <taxon>Mucorales</taxon>
        <taxon>Cunninghamellaceae</taxon>
        <taxon>Hesseltinella</taxon>
    </lineage>
</organism>
<evidence type="ECO:0000256" key="1">
    <source>
        <dbReference type="SAM" id="MobiDB-lite"/>
    </source>
</evidence>
<reference evidence="2 3" key="1">
    <citation type="submission" date="2016-07" db="EMBL/GenBank/DDBJ databases">
        <title>Pervasive Adenine N6-methylation of Active Genes in Fungi.</title>
        <authorList>
            <consortium name="DOE Joint Genome Institute"/>
            <person name="Mondo S.J."/>
            <person name="Dannebaum R.O."/>
            <person name="Kuo R.C."/>
            <person name="Labutti K."/>
            <person name="Haridas S."/>
            <person name="Kuo A."/>
            <person name="Salamov A."/>
            <person name="Ahrendt S.R."/>
            <person name="Lipzen A."/>
            <person name="Sullivan W."/>
            <person name="Andreopoulos W.B."/>
            <person name="Clum A."/>
            <person name="Lindquist E."/>
            <person name="Daum C."/>
            <person name="Ramamoorthy G.K."/>
            <person name="Gryganskyi A."/>
            <person name="Culley D."/>
            <person name="Magnuson J.K."/>
            <person name="James T.Y."/>
            <person name="O'Malley M.A."/>
            <person name="Stajich J.E."/>
            <person name="Spatafora J.W."/>
            <person name="Visel A."/>
            <person name="Grigoriev I.V."/>
        </authorList>
    </citation>
    <scope>NUCLEOTIDE SEQUENCE [LARGE SCALE GENOMIC DNA]</scope>
    <source>
        <strain evidence="2 3">NRRL 3301</strain>
    </source>
</reference>
<feature type="compositionally biased region" description="Gly residues" evidence="1">
    <location>
        <begin position="505"/>
        <end position="514"/>
    </location>
</feature>
<feature type="compositionally biased region" description="Basic residues" evidence="1">
    <location>
        <begin position="112"/>
        <end position="126"/>
    </location>
</feature>
<dbReference type="AlphaFoldDB" id="A0A1X2GA89"/>
<dbReference type="EMBL" id="MCGT01000027">
    <property type="protein sequence ID" value="ORX49090.1"/>
    <property type="molecule type" value="Genomic_DNA"/>
</dbReference>
<proteinExistence type="predicted"/>
<feature type="region of interest" description="Disordered" evidence="1">
    <location>
        <begin position="228"/>
        <end position="612"/>
    </location>
</feature>
<feature type="compositionally biased region" description="Basic residues" evidence="1">
    <location>
        <begin position="431"/>
        <end position="444"/>
    </location>
</feature>
<comment type="caution">
    <text evidence="2">The sequence shown here is derived from an EMBL/GenBank/DDBJ whole genome shotgun (WGS) entry which is preliminary data.</text>
</comment>
<feature type="compositionally biased region" description="Polar residues" evidence="1">
    <location>
        <begin position="96"/>
        <end position="105"/>
    </location>
</feature>
<feature type="compositionally biased region" description="Basic and acidic residues" evidence="1">
    <location>
        <begin position="299"/>
        <end position="312"/>
    </location>
</feature>
<feature type="compositionally biased region" description="Basic residues" evidence="1">
    <location>
        <begin position="236"/>
        <end position="253"/>
    </location>
</feature>
<feature type="compositionally biased region" description="Basic residues" evidence="1">
    <location>
        <begin position="313"/>
        <end position="329"/>
    </location>
</feature>
<protein>
    <submittedName>
        <fullName evidence="2">Uncharacterized protein</fullName>
    </submittedName>
</protein>
<feature type="compositionally biased region" description="Pro residues" evidence="1">
    <location>
        <begin position="446"/>
        <end position="465"/>
    </location>
</feature>
<sequence>MTVKVSLSSPPVPLLNLEDGMDDFELDPTKKSQDEAGYFAMHPSSPPPPGKTRPANSSWKMTSRSSTQHSYQAPAPTSRPAAAAVAAAATAAPSMHPSTHLTSASAEDKPASKKRPSSKKHARHKSLAGDASSPTARHRQAHHHAYVPDDEDVLDMDVILYQHQQEIVLLQEALQHIKMERDCLGKEAHRLQFALQQMEQQAQQREAMWQGVYDTFCDQFAHFTMQQQEYEDHRAKPATKKKKKRSRTPHRHSWNGGRMDGDYPTDAMPPPGRSAFGPDYFLPPFYPPPYPTRSSIGGERYDDSSDYEWSRQERRRRPRSRHQHHRRSRSLPQRIRDQDDYYPVEPKQPSSMFHPRRGFVPNPPFFYDGPRDEDDDDDDDDTTSEGMDDDLMAHNGRMMMADDDVDDDDMNDNELDGSMDSPLMPTTYRPSVRRHPMMERHRRPSGNPPPPRLRGLMQPPPPPPLLYNHQHHRAGLPPSLGSQQPPPHHHHQSMLPRPVYMPMMGPGGMAGNPSGGPPSLSFYNLRQQPQQGPPLPLGPQHPPLMAHHQQQAQPPSRPSTSSFTLDTPSQPSLSQPSMNDLAPAGPDMYMGNRASKPLAPELFQQQQIPLGT</sequence>